<protein>
    <submittedName>
        <fullName evidence="1">Uncharacterized protein</fullName>
    </submittedName>
</protein>
<proteinExistence type="predicted"/>
<sequence length="103" mass="11416">MLSRIMPSDRHALSAFRQGGRMPSGRVCIPQRQPAVSPGEERLVGAETALKTGRKCARPRSVNRMVVGEPSQHHQTLDVEDQERASVIQNRSLDFLNQAGHSM</sequence>
<dbReference type="EMBL" id="JAINUF010000004">
    <property type="protein sequence ID" value="KAJ8365071.1"/>
    <property type="molecule type" value="Genomic_DNA"/>
</dbReference>
<gene>
    <name evidence="1" type="ORF">SKAU_G00139020</name>
</gene>
<accession>A0A9Q1FSH8</accession>
<name>A0A9Q1FSH8_SYNKA</name>
<dbReference type="AlphaFoldDB" id="A0A9Q1FSH8"/>
<organism evidence="1 2">
    <name type="scientific">Synaphobranchus kaupii</name>
    <name type="common">Kaup's arrowtooth eel</name>
    <dbReference type="NCBI Taxonomy" id="118154"/>
    <lineage>
        <taxon>Eukaryota</taxon>
        <taxon>Metazoa</taxon>
        <taxon>Chordata</taxon>
        <taxon>Craniata</taxon>
        <taxon>Vertebrata</taxon>
        <taxon>Euteleostomi</taxon>
        <taxon>Actinopterygii</taxon>
        <taxon>Neopterygii</taxon>
        <taxon>Teleostei</taxon>
        <taxon>Anguilliformes</taxon>
        <taxon>Synaphobranchidae</taxon>
        <taxon>Synaphobranchus</taxon>
    </lineage>
</organism>
<keyword evidence="2" id="KW-1185">Reference proteome</keyword>
<evidence type="ECO:0000313" key="2">
    <source>
        <dbReference type="Proteomes" id="UP001152622"/>
    </source>
</evidence>
<reference evidence="1" key="1">
    <citation type="journal article" date="2023" name="Science">
        <title>Genome structures resolve the early diversification of teleost fishes.</title>
        <authorList>
            <person name="Parey E."/>
            <person name="Louis A."/>
            <person name="Montfort J."/>
            <person name="Bouchez O."/>
            <person name="Roques C."/>
            <person name="Iampietro C."/>
            <person name="Lluch J."/>
            <person name="Castinel A."/>
            <person name="Donnadieu C."/>
            <person name="Desvignes T."/>
            <person name="Floi Bucao C."/>
            <person name="Jouanno E."/>
            <person name="Wen M."/>
            <person name="Mejri S."/>
            <person name="Dirks R."/>
            <person name="Jansen H."/>
            <person name="Henkel C."/>
            <person name="Chen W.J."/>
            <person name="Zahm M."/>
            <person name="Cabau C."/>
            <person name="Klopp C."/>
            <person name="Thompson A.W."/>
            <person name="Robinson-Rechavi M."/>
            <person name="Braasch I."/>
            <person name="Lecointre G."/>
            <person name="Bobe J."/>
            <person name="Postlethwait J.H."/>
            <person name="Berthelot C."/>
            <person name="Roest Crollius H."/>
            <person name="Guiguen Y."/>
        </authorList>
    </citation>
    <scope>NUCLEOTIDE SEQUENCE</scope>
    <source>
        <strain evidence="1">WJC10195</strain>
    </source>
</reference>
<dbReference type="Proteomes" id="UP001152622">
    <property type="component" value="Chromosome 4"/>
</dbReference>
<comment type="caution">
    <text evidence="1">The sequence shown here is derived from an EMBL/GenBank/DDBJ whole genome shotgun (WGS) entry which is preliminary data.</text>
</comment>
<evidence type="ECO:0000313" key="1">
    <source>
        <dbReference type="EMBL" id="KAJ8365071.1"/>
    </source>
</evidence>